<evidence type="ECO:0000313" key="2">
    <source>
        <dbReference type="EMBL" id="GLB33988.1"/>
    </source>
</evidence>
<dbReference type="EMBL" id="BRPK01000001">
    <property type="protein sequence ID" value="GLB33988.1"/>
    <property type="molecule type" value="Genomic_DNA"/>
</dbReference>
<gene>
    <name evidence="2" type="ORF">LshimejAT787_0108720</name>
</gene>
<accession>A0A9P3PDR1</accession>
<comment type="caution">
    <text evidence="2">The sequence shown here is derived from an EMBL/GenBank/DDBJ whole genome shotgun (WGS) entry which is preliminary data.</text>
</comment>
<feature type="region of interest" description="Disordered" evidence="1">
    <location>
        <begin position="1"/>
        <end position="22"/>
    </location>
</feature>
<reference evidence="2" key="1">
    <citation type="submission" date="2022-07" db="EMBL/GenBank/DDBJ databases">
        <title>The genome of Lyophyllum shimeji provides insight into the initial evolution of ectomycorrhizal fungal genome.</title>
        <authorList>
            <person name="Kobayashi Y."/>
            <person name="Shibata T."/>
            <person name="Hirakawa H."/>
            <person name="Shigenobu S."/>
            <person name="Nishiyama T."/>
            <person name="Yamada A."/>
            <person name="Hasebe M."/>
            <person name="Kawaguchi M."/>
        </authorList>
    </citation>
    <scope>NUCLEOTIDE SEQUENCE</scope>
    <source>
        <strain evidence="2">AT787</strain>
    </source>
</reference>
<name>A0A9P3PDR1_LYOSH</name>
<organism evidence="2 3">
    <name type="scientific">Lyophyllum shimeji</name>
    <name type="common">Hon-shimeji</name>
    <name type="synonym">Tricholoma shimeji</name>
    <dbReference type="NCBI Taxonomy" id="47721"/>
    <lineage>
        <taxon>Eukaryota</taxon>
        <taxon>Fungi</taxon>
        <taxon>Dikarya</taxon>
        <taxon>Basidiomycota</taxon>
        <taxon>Agaricomycotina</taxon>
        <taxon>Agaricomycetes</taxon>
        <taxon>Agaricomycetidae</taxon>
        <taxon>Agaricales</taxon>
        <taxon>Tricholomatineae</taxon>
        <taxon>Lyophyllaceae</taxon>
        <taxon>Lyophyllum</taxon>
    </lineage>
</organism>
<dbReference type="Proteomes" id="UP001063166">
    <property type="component" value="Unassembled WGS sequence"/>
</dbReference>
<evidence type="ECO:0000256" key="1">
    <source>
        <dbReference type="SAM" id="MobiDB-lite"/>
    </source>
</evidence>
<keyword evidence="3" id="KW-1185">Reference proteome</keyword>
<sequence>MKIEWASSFRADGSRRKPPPSTVHGWLAKMRGTLLGNETLRTKGMREMQAARIYKRKRNVQSGRSIFGFFSSRKNYTFSPFSLSAVDHHIAWYRLQAAIDDAESQPDQSIQSFPATVHLAKIHPPVTATLVRVLSTSAGCHCYLSLHLIL</sequence>
<dbReference type="OrthoDB" id="3256715at2759"/>
<protein>
    <submittedName>
        <fullName evidence="2">Uncharacterized protein</fullName>
    </submittedName>
</protein>
<proteinExistence type="predicted"/>
<dbReference type="AlphaFoldDB" id="A0A9P3PDR1"/>
<evidence type="ECO:0000313" key="3">
    <source>
        <dbReference type="Proteomes" id="UP001063166"/>
    </source>
</evidence>